<organism evidence="2 4">
    <name type="scientific">Frigoribacterium faeni</name>
    <dbReference type="NCBI Taxonomy" id="145483"/>
    <lineage>
        <taxon>Bacteria</taxon>
        <taxon>Bacillati</taxon>
        <taxon>Actinomycetota</taxon>
        <taxon>Actinomycetes</taxon>
        <taxon>Micrococcales</taxon>
        <taxon>Microbacteriaceae</taxon>
        <taxon>Frigoribacterium</taxon>
    </lineage>
</organism>
<dbReference type="OrthoDB" id="5517693at2"/>
<proteinExistence type="predicted"/>
<accession>A0A7W3JKS1</accession>
<sequence>MHHGTELIIRRESVIAAGGDSSSLERDARRGLLRRLAPGVYAPTPAWQALTPVRRHVARVQAVVPRLGDDVAVSHESALALRGFPLLGDWPERVHVVNPRRDHDKVGPWSHQHAAPLVGEEVEVVGGLRVVAARRAAVDVVRRRDLAGGAVILDHGLRVGAFTREDLQAVVASRRRVPGIRRAAAAVAFADGRSDSPGESLSRAVIHLAGLTMPELQVRFPPAGPLVGIVDFWWPEFGVVGEFDGEVKYRTADMLRGRTPEQVVIDEKRREDALRSMPGVRAVVRWNWADAMRAEPLLAALRRAGVR</sequence>
<keyword evidence="3" id="KW-1185">Reference proteome</keyword>
<gene>
    <name evidence="2" type="ORF">FB463_002875</name>
    <name evidence="1" type="ORF">FFA01_18030</name>
</gene>
<name>A0A7W3JKS1_9MICO</name>
<comment type="caution">
    <text evidence="2">The sequence shown here is derived from an EMBL/GenBank/DDBJ whole genome shotgun (WGS) entry which is preliminary data.</text>
</comment>
<evidence type="ECO:0000313" key="3">
    <source>
        <dbReference type="Proteomes" id="UP000321154"/>
    </source>
</evidence>
<dbReference type="Proteomes" id="UP000321154">
    <property type="component" value="Unassembled WGS sequence"/>
</dbReference>
<dbReference type="EMBL" id="BJUV01000016">
    <property type="protein sequence ID" value="GEK83494.1"/>
    <property type="molecule type" value="Genomic_DNA"/>
</dbReference>
<reference evidence="1 3" key="1">
    <citation type="submission" date="2019-07" db="EMBL/GenBank/DDBJ databases">
        <title>Whole genome shotgun sequence of Frigoribacterium faeni NBRC 103066.</title>
        <authorList>
            <person name="Hosoyama A."/>
            <person name="Uohara A."/>
            <person name="Ohji S."/>
            <person name="Ichikawa N."/>
        </authorList>
    </citation>
    <scope>NUCLEOTIDE SEQUENCE [LARGE SCALE GENOMIC DNA]</scope>
    <source>
        <strain evidence="1 3">NBRC 103066</strain>
    </source>
</reference>
<evidence type="ECO:0000313" key="4">
    <source>
        <dbReference type="Proteomes" id="UP000522688"/>
    </source>
</evidence>
<dbReference type="AlphaFoldDB" id="A0A7W3JKS1"/>
<protein>
    <submittedName>
        <fullName evidence="1">CTP synthase</fullName>
    </submittedName>
</protein>
<evidence type="ECO:0000313" key="2">
    <source>
        <dbReference type="EMBL" id="MBA8814600.1"/>
    </source>
</evidence>
<evidence type="ECO:0000313" key="1">
    <source>
        <dbReference type="EMBL" id="GEK83494.1"/>
    </source>
</evidence>
<dbReference type="RefSeq" id="WP_146855265.1">
    <property type="nucleotide sequence ID" value="NZ_BAAAHR010000003.1"/>
</dbReference>
<dbReference type="Proteomes" id="UP000522688">
    <property type="component" value="Unassembled WGS sequence"/>
</dbReference>
<dbReference type="EMBL" id="JACGWW010000006">
    <property type="protein sequence ID" value="MBA8814600.1"/>
    <property type="molecule type" value="Genomic_DNA"/>
</dbReference>
<reference evidence="2 4" key="2">
    <citation type="submission" date="2020-07" db="EMBL/GenBank/DDBJ databases">
        <title>Sequencing the genomes of 1000 actinobacteria strains.</title>
        <authorList>
            <person name="Klenk H.-P."/>
        </authorList>
    </citation>
    <scope>NUCLEOTIDE SEQUENCE [LARGE SCALE GENOMIC DNA]</scope>
    <source>
        <strain evidence="2 4">DSM 10309</strain>
    </source>
</reference>